<protein>
    <recommendedName>
        <fullName evidence="1">DUF427 domain-containing protein</fullName>
    </recommendedName>
</protein>
<evidence type="ECO:0000313" key="2">
    <source>
        <dbReference type="EMBL" id="KGO68537.1"/>
    </source>
</evidence>
<dbReference type="InterPro" id="IPR038694">
    <property type="entry name" value="DUF427_sf"/>
</dbReference>
<dbReference type="PANTHER" id="PTHR34310">
    <property type="entry name" value="DUF427 DOMAIN PROTEIN (AFU_ORTHOLOGUE AFUA_3G02220)"/>
    <property type="match status" value="1"/>
</dbReference>
<dbReference type="InterPro" id="IPR007361">
    <property type="entry name" value="DUF427"/>
</dbReference>
<feature type="domain" description="DUF427" evidence="1">
    <location>
        <begin position="5"/>
        <end position="91"/>
    </location>
</feature>
<gene>
    <name evidence="2" type="ORF">PITC_071620</name>
</gene>
<evidence type="ECO:0000313" key="3">
    <source>
        <dbReference type="Proteomes" id="UP000030104"/>
    </source>
</evidence>
<dbReference type="PANTHER" id="PTHR34310:SF5">
    <property type="entry name" value="DUF427 DOMAIN PROTEIN (AFU_ORTHOLOGUE AFUA_3G02220)"/>
    <property type="match status" value="1"/>
</dbReference>
<dbReference type="AlphaFoldDB" id="A0A0A2KL33"/>
<dbReference type="Pfam" id="PF04248">
    <property type="entry name" value="NTP_transf_9"/>
    <property type="match status" value="1"/>
</dbReference>
<evidence type="ECO:0000259" key="1">
    <source>
        <dbReference type="Pfam" id="PF04248"/>
    </source>
</evidence>
<dbReference type="OMA" id="KGYASYW"/>
<reference evidence="2 3" key="1">
    <citation type="journal article" date="2015" name="Mol. Plant Microbe Interact.">
        <title>Genome, transcriptome, and functional analyses of Penicillium expansum provide new insights into secondary metabolism and pathogenicity.</title>
        <authorList>
            <person name="Ballester A.R."/>
            <person name="Marcet-Houben M."/>
            <person name="Levin E."/>
            <person name="Sela N."/>
            <person name="Selma-Lazaro C."/>
            <person name="Carmona L."/>
            <person name="Wisniewski M."/>
            <person name="Droby S."/>
            <person name="Gonzalez-Candelas L."/>
            <person name="Gabaldon T."/>
        </authorList>
    </citation>
    <scope>NUCLEOTIDE SEQUENCE [LARGE SCALE GENOMIC DNA]</scope>
    <source>
        <strain evidence="2 3">PHI-1</strain>
    </source>
</reference>
<accession>A0A0A2KL33</accession>
<dbReference type="PhylomeDB" id="A0A0A2KL33"/>
<sequence>MPRAQAKVGNHIIAETDSWKTVENNIYFPRTAIIDDSILQDSDRSTFCPWKGYASYWHLKVDGQTLENAVWYYREPYDAAADIKDHVAFCKSFVVLWFASGSEFLLYLTLYFGKTDSDKVEISHEP</sequence>
<keyword evidence="3" id="KW-1185">Reference proteome</keyword>
<comment type="caution">
    <text evidence="2">The sequence shown here is derived from an EMBL/GenBank/DDBJ whole genome shotgun (WGS) entry which is preliminary data.</text>
</comment>
<proteinExistence type="predicted"/>
<dbReference type="Proteomes" id="UP000030104">
    <property type="component" value="Unassembled WGS sequence"/>
</dbReference>
<dbReference type="OrthoDB" id="18996at2759"/>
<dbReference type="EMBL" id="JQGA01001201">
    <property type="protein sequence ID" value="KGO68537.1"/>
    <property type="molecule type" value="Genomic_DNA"/>
</dbReference>
<name>A0A0A2KL33_PENIT</name>
<organism evidence="2 3">
    <name type="scientific">Penicillium italicum</name>
    <name type="common">Blue mold</name>
    <dbReference type="NCBI Taxonomy" id="40296"/>
    <lineage>
        <taxon>Eukaryota</taxon>
        <taxon>Fungi</taxon>
        <taxon>Dikarya</taxon>
        <taxon>Ascomycota</taxon>
        <taxon>Pezizomycotina</taxon>
        <taxon>Eurotiomycetes</taxon>
        <taxon>Eurotiomycetidae</taxon>
        <taxon>Eurotiales</taxon>
        <taxon>Aspergillaceae</taxon>
        <taxon>Penicillium</taxon>
    </lineage>
</organism>
<dbReference type="HOGENOM" id="CLU_126578_1_2_1"/>
<dbReference type="Gene3D" id="2.170.150.40">
    <property type="entry name" value="Domain of unknown function (DUF427)"/>
    <property type="match status" value="1"/>
</dbReference>